<protein>
    <recommendedName>
        <fullName evidence="3">Protochlorophyllide reductase</fullName>
    </recommendedName>
</protein>
<dbReference type="PANTHER" id="PTHR12736:SF7">
    <property type="entry name" value="LANC-LIKE PROTEIN 3"/>
    <property type="match status" value="1"/>
</dbReference>
<dbReference type="InterPro" id="IPR007822">
    <property type="entry name" value="LANC-like"/>
</dbReference>
<dbReference type="SUPFAM" id="SSF51735">
    <property type="entry name" value="NAD(P)-binding Rossmann-fold domains"/>
    <property type="match status" value="1"/>
</dbReference>
<keyword evidence="2" id="KW-1185">Reference proteome</keyword>
<accession>A0AAD5J8E9</accession>
<evidence type="ECO:0008006" key="3">
    <source>
        <dbReference type="Google" id="ProtNLM"/>
    </source>
</evidence>
<dbReference type="AlphaFoldDB" id="A0AAD5J8E9"/>
<sequence>MKCEIVRVRLNISKNNRFTKVNGESVGRVMREEISERVFREFRYFEAFSEAGLLSSSGGLRQGVKFVVKGVGCLGDTDGLEGSHHGLDCCVNPSEVAVHVIKGKSSASSFKESSLFGVSLSDHHAKADFSSSVLRCKAKGIQTKKCGYKSPNNGYYLSGSQCGLAVWEENSKKRQCCDHWCSASSGLGLATAKAVAETGKWHVIVACRDFLKTERAAKSAGITKENYTIMHLDISSLDSPTAKEPSYTAEGFELSVGTNHLGHFLLSRLLLDDLNQSNYPSKCLIIVGSITGTNSYGGSVVNEAWGLSGNRVQDYSLYTGALGTAYLVFKAYQFTQNENHLKLCSHIVKACDSASTNSGRVTFICGQAGVCALGAALAKHAGDERLLNHYLTQFKDSKLASDLPNELLYGRVGFLWACAFLNKHIGKDTISTTRMRAVVDEIIKAGRRLMNKGRCPLMYEWHGKKY</sequence>
<evidence type="ECO:0000313" key="1">
    <source>
        <dbReference type="EMBL" id="KAI9187282.1"/>
    </source>
</evidence>
<dbReference type="PANTHER" id="PTHR12736">
    <property type="entry name" value="LANC-LIKE PROTEIN"/>
    <property type="match status" value="1"/>
</dbReference>
<gene>
    <name evidence="1" type="ORF">LWI28_026357</name>
</gene>
<evidence type="ECO:0000313" key="2">
    <source>
        <dbReference type="Proteomes" id="UP001064489"/>
    </source>
</evidence>
<dbReference type="GO" id="GO:0005975">
    <property type="term" value="P:carbohydrate metabolic process"/>
    <property type="evidence" value="ECO:0007669"/>
    <property type="project" value="InterPro"/>
</dbReference>
<dbReference type="Gene3D" id="1.50.10.10">
    <property type="match status" value="1"/>
</dbReference>
<dbReference type="PRINTS" id="PR01950">
    <property type="entry name" value="LANCSUPER"/>
</dbReference>
<dbReference type="GO" id="GO:0005886">
    <property type="term" value="C:plasma membrane"/>
    <property type="evidence" value="ECO:0007669"/>
    <property type="project" value="TreeGrafter"/>
</dbReference>
<name>A0AAD5J8E9_ACENE</name>
<dbReference type="EMBL" id="JAJSOW010000100">
    <property type="protein sequence ID" value="KAI9187282.1"/>
    <property type="molecule type" value="Genomic_DNA"/>
</dbReference>
<dbReference type="SUPFAM" id="SSF158745">
    <property type="entry name" value="LanC-like"/>
    <property type="match status" value="1"/>
</dbReference>
<comment type="caution">
    <text evidence="1">The sequence shown here is derived from an EMBL/GenBank/DDBJ whole genome shotgun (WGS) entry which is preliminary data.</text>
</comment>
<reference evidence="1" key="2">
    <citation type="submission" date="2023-02" db="EMBL/GenBank/DDBJ databases">
        <authorList>
            <person name="Swenson N.G."/>
            <person name="Wegrzyn J.L."/>
            <person name="Mcevoy S.L."/>
        </authorList>
    </citation>
    <scope>NUCLEOTIDE SEQUENCE</scope>
    <source>
        <strain evidence="1">91603</strain>
        <tissue evidence="1">Leaf</tissue>
    </source>
</reference>
<dbReference type="InterPro" id="IPR036291">
    <property type="entry name" value="NAD(P)-bd_dom_sf"/>
</dbReference>
<dbReference type="Proteomes" id="UP001064489">
    <property type="component" value="Chromosome 3"/>
</dbReference>
<dbReference type="Pfam" id="PF05147">
    <property type="entry name" value="LANC_like"/>
    <property type="match status" value="1"/>
</dbReference>
<reference evidence="1" key="1">
    <citation type="journal article" date="2022" name="Plant J.">
        <title>Strategies of tolerance reflected in two North American maple genomes.</title>
        <authorList>
            <person name="McEvoy S.L."/>
            <person name="Sezen U.U."/>
            <person name="Trouern-Trend A."/>
            <person name="McMahon S.M."/>
            <person name="Schaberg P.G."/>
            <person name="Yang J."/>
            <person name="Wegrzyn J.L."/>
            <person name="Swenson N.G."/>
        </authorList>
    </citation>
    <scope>NUCLEOTIDE SEQUENCE</scope>
    <source>
        <strain evidence="1">91603</strain>
    </source>
</reference>
<dbReference type="GO" id="GO:0031179">
    <property type="term" value="P:peptide modification"/>
    <property type="evidence" value="ECO:0007669"/>
    <property type="project" value="InterPro"/>
</dbReference>
<organism evidence="1 2">
    <name type="scientific">Acer negundo</name>
    <name type="common">Box elder</name>
    <dbReference type="NCBI Taxonomy" id="4023"/>
    <lineage>
        <taxon>Eukaryota</taxon>
        <taxon>Viridiplantae</taxon>
        <taxon>Streptophyta</taxon>
        <taxon>Embryophyta</taxon>
        <taxon>Tracheophyta</taxon>
        <taxon>Spermatophyta</taxon>
        <taxon>Magnoliopsida</taxon>
        <taxon>eudicotyledons</taxon>
        <taxon>Gunneridae</taxon>
        <taxon>Pentapetalae</taxon>
        <taxon>rosids</taxon>
        <taxon>malvids</taxon>
        <taxon>Sapindales</taxon>
        <taxon>Sapindaceae</taxon>
        <taxon>Hippocastanoideae</taxon>
        <taxon>Acereae</taxon>
        <taxon>Acer</taxon>
    </lineage>
</organism>
<dbReference type="InterPro" id="IPR012341">
    <property type="entry name" value="6hp_glycosidase-like_sf"/>
</dbReference>
<dbReference type="Gene3D" id="3.40.50.720">
    <property type="entry name" value="NAD(P)-binding Rossmann-like Domain"/>
    <property type="match status" value="1"/>
</dbReference>
<proteinExistence type="predicted"/>